<dbReference type="FunFam" id="1.20.1540.10:FF:000015">
    <property type="entry name" value="RHOMBOID-like protein 10 chloroplastic"/>
    <property type="match status" value="1"/>
</dbReference>
<organism evidence="8 9">
    <name type="scientific">Anisodus tanguticus</name>
    <dbReference type="NCBI Taxonomy" id="243964"/>
    <lineage>
        <taxon>Eukaryota</taxon>
        <taxon>Viridiplantae</taxon>
        <taxon>Streptophyta</taxon>
        <taxon>Embryophyta</taxon>
        <taxon>Tracheophyta</taxon>
        <taxon>Spermatophyta</taxon>
        <taxon>Magnoliopsida</taxon>
        <taxon>eudicotyledons</taxon>
        <taxon>Gunneridae</taxon>
        <taxon>Pentapetalae</taxon>
        <taxon>asterids</taxon>
        <taxon>lamiids</taxon>
        <taxon>Solanales</taxon>
        <taxon>Solanaceae</taxon>
        <taxon>Solanoideae</taxon>
        <taxon>Hyoscyameae</taxon>
        <taxon>Anisodus</taxon>
    </lineage>
</organism>
<protein>
    <recommendedName>
        <fullName evidence="7">Peptidase S54 rhomboid domain-containing protein</fullName>
    </recommendedName>
</protein>
<evidence type="ECO:0000259" key="7">
    <source>
        <dbReference type="Pfam" id="PF01694"/>
    </source>
</evidence>
<name>A0AAE1QV10_9SOLA</name>
<dbReference type="AlphaFoldDB" id="A0AAE1QV10"/>
<evidence type="ECO:0000256" key="3">
    <source>
        <dbReference type="ARBA" id="ARBA00022692"/>
    </source>
</evidence>
<keyword evidence="5 6" id="KW-0472">Membrane</keyword>
<feature type="transmembrane region" description="Helical" evidence="6">
    <location>
        <begin position="318"/>
        <end position="336"/>
    </location>
</feature>
<dbReference type="PANTHER" id="PTHR43731">
    <property type="entry name" value="RHOMBOID PROTEASE"/>
    <property type="match status" value="1"/>
</dbReference>
<evidence type="ECO:0000313" key="8">
    <source>
        <dbReference type="EMBL" id="KAK4339936.1"/>
    </source>
</evidence>
<evidence type="ECO:0000256" key="5">
    <source>
        <dbReference type="ARBA" id="ARBA00023136"/>
    </source>
</evidence>
<dbReference type="Gene3D" id="1.20.1540.10">
    <property type="entry name" value="Rhomboid-like"/>
    <property type="match status" value="1"/>
</dbReference>
<proteinExistence type="inferred from homology"/>
<dbReference type="PANTHER" id="PTHR43731:SF26">
    <property type="entry name" value="RHOMBOID-LIKE PROTEIN 10, CHLOROPLASTIC"/>
    <property type="match status" value="1"/>
</dbReference>
<dbReference type="InterPro" id="IPR022764">
    <property type="entry name" value="Peptidase_S54_rhomboid_dom"/>
</dbReference>
<evidence type="ECO:0000256" key="4">
    <source>
        <dbReference type="ARBA" id="ARBA00022989"/>
    </source>
</evidence>
<evidence type="ECO:0000313" key="9">
    <source>
        <dbReference type="Proteomes" id="UP001291623"/>
    </source>
</evidence>
<sequence>MEMAGWASLPSNPKFPHTVSIWGPTTTHLITNAAALRLGDFLRRRLQSSIKWRLASGVLCDKKVSPRLKGKFYRALLYGPECWSVKNAHVQKMKLAEMRMLKWIRADEVIRQDMTQLQLTDDMTLDMKIWRSRIRIEAEGLLETTSLPHKGRVKDAWHKWALHVPGFNILQWSQDVLSAEDMSLLFFNADESRRKFKKFQKSYSKSSGSFFSSERKWTNIFLALNILIYIGQVATDGKLLFWGAKINSLIDKGQLWRLITSSFLHTNIVHLMVNCYSLNSVGPGVEKVSGPRRYVALYLTSAIASSGMSYWLSKAPAVGASGAIFGLVGSFAVFVLRHRGMVKGTEADLRYIVNVIVLNMAIGLLSKGIDNWGHLGGLIGGAATSWLLGPAWKIQSVSSEGRRVFADTAPIFSLIRPKRDES</sequence>
<dbReference type="Proteomes" id="UP001291623">
    <property type="component" value="Unassembled WGS sequence"/>
</dbReference>
<comment type="subcellular location">
    <subcellularLocation>
        <location evidence="1">Membrane</location>
        <topology evidence="1">Multi-pass membrane protein</topology>
    </subcellularLocation>
</comment>
<feature type="transmembrane region" description="Helical" evidence="6">
    <location>
        <begin position="348"/>
        <end position="366"/>
    </location>
</feature>
<accession>A0AAE1QV10</accession>
<evidence type="ECO:0000256" key="2">
    <source>
        <dbReference type="ARBA" id="ARBA00009045"/>
    </source>
</evidence>
<dbReference type="SUPFAM" id="SSF144091">
    <property type="entry name" value="Rhomboid-like"/>
    <property type="match status" value="1"/>
</dbReference>
<comment type="similarity">
    <text evidence="2">Belongs to the peptidase S54 family.</text>
</comment>
<feature type="transmembrane region" description="Helical" evidence="6">
    <location>
        <begin position="294"/>
        <end position="312"/>
    </location>
</feature>
<evidence type="ECO:0000256" key="1">
    <source>
        <dbReference type="ARBA" id="ARBA00004141"/>
    </source>
</evidence>
<evidence type="ECO:0000256" key="6">
    <source>
        <dbReference type="SAM" id="Phobius"/>
    </source>
</evidence>
<keyword evidence="3 6" id="KW-0812">Transmembrane</keyword>
<feature type="domain" description="Peptidase S54 rhomboid" evidence="7">
    <location>
        <begin position="252"/>
        <end position="389"/>
    </location>
</feature>
<dbReference type="GO" id="GO:0031969">
    <property type="term" value="C:chloroplast membrane"/>
    <property type="evidence" value="ECO:0007669"/>
    <property type="project" value="TreeGrafter"/>
</dbReference>
<dbReference type="Pfam" id="PF01694">
    <property type="entry name" value="Rhomboid"/>
    <property type="match status" value="1"/>
</dbReference>
<comment type="caution">
    <text evidence="8">The sequence shown here is derived from an EMBL/GenBank/DDBJ whole genome shotgun (WGS) entry which is preliminary data.</text>
</comment>
<dbReference type="EMBL" id="JAVYJV010000023">
    <property type="protein sequence ID" value="KAK4339936.1"/>
    <property type="molecule type" value="Genomic_DNA"/>
</dbReference>
<feature type="transmembrane region" description="Helical" evidence="6">
    <location>
        <begin position="217"/>
        <end position="235"/>
    </location>
</feature>
<gene>
    <name evidence="8" type="ORF">RND71_041398</name>
</gene>
<keyword evidence="4 6" id="KW-1133">Transmembrane helix</keyword>
<dbReference type="InterPro" id="IPR050925">
    <property type="entry name" value="Rhomboid_protease_S54"/>
</dbReference>
<dbReference type="InterPro" id="IPR035952">
    <property type="entry name" value="Rhomboid-like_sf"/>
</dbReference>
<reference evidence="8" key="1">
    <citation type="submission" date="2023-12" db="EMBL/GenBank/DDBJ databases">
        <title>Genome assembly of Anisodus tanguticus.</title>
        <authorList>
            <person name="Wang Y.-J."/>
        </authorList>
    </citation>
    <scope>NUCLEOTIDE SEQUENCE</scope>
    <source>
        <strain evidence="8">KB-2021</strain>
        <tissue evidence="8">Leaf</tissue>
    </source>
</reference>
<dbReference type="GO" id="GO:0004252">
    <property type="term" value="F:serine-type endopeptidase activity"/>
    <property type="evidence" value="ECO:0007669"/>
    <property type="project" value="InterPro"/>
</dbReference>
<keyword evidence="9" id="KW-1185">Reference proteome</keyword>